<keyword evidence="8" id="KW-1185">Reference proteome</keyword>
<dbReference type="InterPro" id="IPR010541">
    <property type="entry name" value="Prp3_C"/>
</dbReference>
<dbReference type="Proteomes" id="UP000001568">
    <property type="component" value="Chromosome 6"/>
</dbReference>
<protein>
    <submittedName>
        <fullName evidence="7">Uncharacterized protein</fullName>
    </submittedName>
</protein>
<dbReference type="EMBL" id="CP000586">
    <property type="protein sequence ID" value="ABO96588.1"/>
    <property type="molecule type" value="Genomic_DNA"/>
</dbReference>
<dbReference type="Gramene" id="ABO96588">
    <property type="protein sequence ID" value="ABO96588"/>
    <property type="gene ID" value="OSTLU_2670"/>
</dbReference>
<dbReference type="OMA" id="CVMHPRF"/>
<evidence type="ECO:0000256" key="2">
    <source>
        <dbReference type="ARBA" id="ARBA00022664"/>
    </source>
</evidence>
<evidence type="ECO:0000313" key="7">
    <source>
        <dbReference type="EMBL" id="ABO96588.1"/>
    </source>
</evidence>
<dbReference type="GeneID" id="5002507"/>
<evidence type="ECO:0000259" key="5">
    <source>
        <dbReference type="Pfam" id="PF06544"/>
    </source>
</evidence>
<evidence type="ECO:0000256" key="3">
    <source>
        <dbReference type="ARBA" id="ARBA00023187"/>
    </source>
</evidence>
<reference evidence="7 8" key="1">
    <citation type="journal article" date="2007" name="Proc. Natl. Acad. Sci. U.S.A.">
        <title>The tiny eukaryote Ostreococcus provides genomic insights into the paradox of plankton speciation.</title>
        <authorList>
            <person name="Palenik B."/>
            <person name="Grimwood J."/>
            <person name="Aerts A."/>
            <person name="Rouze P."/>
            <person name="Salamov A."/>
            <person name="Putnam N."/>
            <person name="Dupont C."/>
            <person name="Jorgensen R."/>
            <person name="Derelle E."/>
            <person name="Rombauts S."/>
            <person name="Zhou K."/>
            <person name="Otillar R."/>
            <person name="Merchant S.S."/>
            <person name="Podell S."/>
            <person name="Gaasterland T."/>
            <person name="Napoli C."/>
            <person name="Gendler K."/>
            <person name="Manuell A."/>
            <person name="Tai V."/>
            <person name="Vallon O."/>
            <person name="Piganeau G."/>
            <person name="Jancek S."/>
            <person name="Heijde M."/>
            <person name="Jabbari K."/>
            <person name="Bowler C."/>
            <person name="Lohr M."/>
            <person name="Robbens S."/>
            <person name="Werner G."/>
            <person name="Dubchak I."/>
            <person name="Pazour G.J."/>
            <person name="Ren Q."/>
            <person name="Paulsen I."/>
            <person name="Delwiche C."/>
            <person name="Schmutz J."/>
            <person name="Rokhsar D."/>
            <person name="Van de Peer Y."/>
            <person name="Moreau H."/>
            <person name="Grigoriev I.V."/>
        </authorList>
    </citation>
    <scope>NUCLEOTIDE SEQUENCE [LARGE SCALE GENOMIC DNA]</scope>
    <source>
        <strain evidence="7 8">CCE9901</strain>
    </source>
</reference>
<dbReference type="eggNOG" id="KOG2769">
    <property type="taxonomic scope" value="Eukaryota"/>
</dbReference>
<name>A4RZA3_OSTLU</name>
<evidence type="ECO:0000256" key="4">
    <source>
        <dbReference type="ARBA" id="ARBA00023242"/>
    </source>
</evidence>
<dbReference type="STRING" id="436017.A4RZA3"/>
<feature type="domain" description="Pre-mRNA-splicing factor 3" evidence="6">
    <location>
        <begin position="66"/>
        <end position="304"/>
    </location>
</feature>
<feature type="domain" description="Small nuclear ribonucleoprotein Prp3 C-terminal" evidence="5">
    <location>
        <begin position="328"/>
        <end position="452"/>
    </location>
</feature>
<keyword evidence="4" id="KW-0539">Nucleus</keyword>
<dbReference type="AlphaFoldDB" id="A4RZA3"/>
<dbReference type="Pfam" id="PF08572">
    <property type="entry name" value="PRP3"/>
    <property type="match status" value="1"/>
</dbReference>
<dbReference type="Pfam" id="PF06544">
    <property type="entry name" value="Prp3_C"/>
    <property type="match status" value="1"/>
</dbReference>
<evidence type="ECO:0000256" key="1">
    <source>
        <dbReference type="ARBA" id="ARBA00004123"/>
    </source>
</evidence>
<dbReference type="KEGG" id="olu:OSTLU_2670"/>
<comment type="subcellular location">
    <subcellularLocation>
        <location evidence="1">Nucleus</location>
    </subcellularLocation>
</comment>
<dbReference type="GO" id="GO:0046540">
    <property type="term" value="C:U4/U6 x U5 tri-snRNP complex"/>
    <property type="evidence" value="ECO:0007669"/>
    <property type="project" value="InterPro"/>
</dbReference>
<dbReference type="RefSeq" id="XP_001418295.1">
    <property type="nucleotide sequence ID" value="XM_001418258.1"/>
</dbReference>
<evidence type="ECO:0000313" key="8">
    <source>
        <dbReference type="Proteomes" id="UP000001568"/>
    </source>
</evidence>
<evidence type="ECO:0000259" key="6">
    <source>
        <dbReference type="Pfam" id="PF08572"/>
    </source>
</evidence>
<proteinExistence type="predicted"/>
<dbReference type="OrthoDB" id="10264544at2759"/>
<keyword evidence="3" id="KW-0508">mRNA splicing</keyword>
<dbReference type="HOGENOM" id="CLU_015750_2_0_1"/>
<dbReference type="PANTHER" id="PTHR14212:SF0">
    <property type="entry name" value="U4_U6 SMALL NUCLEAR RIBONUCLEOPROTEIN PRP3"/>
    <property type="match status" value="1"/>
</dbReference>
<accession>A4RZA3</accession>
<gene>
    <name evidence="7" type="ORF">OSTLU_2670</name>
</gene>
<keyword evidence="2" id="KW-0507">mRNA processing</keyword>
<feature type="non-terminal residue" evidence="7">
    <location>
        <position position="1"/>
    </location>
</feature>
<dbReference type="InterPro" id="IPR027104">
    <property type="entry name" value="Prp3"/>
</dbReference>
<dbReference type="InterPro" id="IPR013881">
    <property type="entry name" value="Pre-mRNA_splic_Prp3_dom"/>
</dbReference>
<dbReference type="GO" id="GO:0000398">
    <property type="term" value="P:mRNA splicing, via spliceosome"/>
    <property type="evidence" value="ECO:0007669"/>
    <property type="project" value="InterPro"/>
</dbReference>
<sequence length="452" mass="51862">RPSARPMALRLDAQGREIDERGELVVNKVIETSTLSVNLKQQRANAFAQAQAEAQAEIASQAGADFDDPRMRAFAGKTRKKRSALQFVEDGKFQKEADMHRLRMQFGDEKAERMKERSERERKHAERMEKLEKEATMDPNLVPVGERPSAAKGASAARPLAPLDEIPDVEWWDRDILRNGTYDDVTGGKWNVNMDKFNVYVEHPVPIKPPLNAPAPAPQPLMLTKAEQKKLRTQRRVAREKEKQEMIRQGLIEPPKPKVKISNLMRVLKDEAVLDPTAMEKEVREQMAEREQAHQDRNLARMLTPAERREKKMRKLLGNDAAGEVHMHVYRVEDMSNTKNKFKVDVNAQENHLTGVGLIAEAFTIVIVEGTAKAVRRYDKLMMRRIDWNAKLNDDNDEMDADDAKKNKCTRVWRGTSTSHALRRFCFETFRSDAAARRYLAEFKLEHLYDAA</sequence>
<dbReference type="PANTHER" id="PTHR14212">
    <property type="entry name" value="U4/U6-ASSOCIATED RNA SPLICING FACTOR-RELATED"/>
    <property type="match status" value="1"/>
</dbReference>
<organism evidence="7 8">
    <name type="scientific">Ostreococcus lucimarinus (strain CCE9901)</name>
    <dbReference type="NCBI Taxonomy" id="436017"/>
    <lineage>
        <taxon>Eukaryota</taxon>
        <taxon>Viridiplantae</taxon>
        <taxon>Chlorophyta</taxon>
        <taxon>Mamiellophyceae</taxon>
        <taxon>Mamiellales</taxon>
        <taxon>Bathycoccaceae</taxon>
        <taxon>Ostreococcus</taxon>
    </lineage>
</organism>
<feature type="non-terminal residue" evidence="7">
    <location>
        <position position="452"/>
    </location>
</feature>
<dbReference type="CDD" id="cd24162">
    <property type="entry name" value="Prp3_C"/>
    <property type="match status" value="1"/>
</dbReference>